<dbReference type="PANTHER" id="PTHR10029">
    <property type="entry name" value="ACYLPHOSPHATASE"/>
    <property type="match status" value="1"/>
</dbReference>
<evidence type="ECO:0000259" key="9">
    <source>
        <dbReference type="PROSITE" id="PS51160"/>
    </source>
</evidence>
<comment type="similarity">
    <text evidence="1 8">Belongs to the acylphosphatase family.</text>
</comment>
<dbReference type="InterPro" id="IPR001792">
    <property type="entry name" value="Acylphosphatase-like_dom"/>
</dbReference>
<name>A0A385YVS3_9BACL</name>
<evidence type="ECO:0000256" key="7">
    <source>
        <dbReference type="PROSITE-ProRule" id="PRU00520"/>
    </source>
</evidence>
<dbReference type="InterPro" id="IPR020456">
    <property type="entry name" value="Acylphosphatase"/>
</dbReference>
<dbReference type="InterPro" id="IPR036046">
    <property type="entry name" value="Acylphosphatase-like_dom_sf"/>
</dbReference>
<dbReference type="Pfam" id="PF00708">
    <property type="entry name" value="Acylphosphatase"/>
    <property type="match status" value="1"/>
</dbReference>
<dbReference type="GO" id="GO:0003998">
    <property type="term" value="F:acylphosphatase activity"/>
    <property type="evidence" value="ECO:0007669"/>
    <property type="project" value="UniProtKB-EC"/>
</dbReference>
<dbReference type="EC" id="3.6.1.7" evidence="2"/>
<sequence>MHGDVQGVGVRFLAKQKANELRLKGYCKAFDENEIVMEVEGEEEQIEKFVSFIEKGVSPMASISSFSVTIFDELKGYTTMESDII</sequence>
<dbReference type="Gene3D" id="3.30.70.100">
    <property type="match status" value="1"/>
</dbReference>
<protein>
    <recommendedName>
        <fullName evidence="3">Acylphosphatase</fullName>
        <ecNumber evidence="2">3.6.1.7</ecNumber>
    </recommendedName>
    <alternativeName>
        <fullName evidence="5">Acylphosphate phosphohydrolase</fullName>
    </alternativeName>
</protein>
<gene>
    <name evidence="10" type="ORF">D3873_06065</name>
</gene>
<evidence type="ECO:0000256" key="1">
    <source>
        <dbReference type="ARBA" id="ARBA00005614"/>
    </source>
</evidence>
<dbReference type="AlphaFoldDB" id="A0A385YVS3"/>
<evidence type="ECO:0000256" key="2">
    <source>
        <dbReference type="ARBA" id="ARBA00012150"/>
    </source>
</evidence>
<evidence type="ECO:0000256" key="3">
    <source>
        <dbReference type="ARBA" id="ARBA00015991"/>
    </source>
</evidence>
<evidence type="ECO:0000256" key="4">
    <source>
        <dbReference type="ARBA" id="ARBA00022801"/>
    </source>
</evidence>
<comment type="catalytic activity">
    <reaction evidence="6">
        <text>an acyl phosphate + H2O = a carboxylate + phosphate + H(+)</text>
        <dbReference type="Rhea" id="RHEA:14965"/>
        <dbReference type="ChEBI" id="CHEBI:15377"/>
        <dbReference type="ChEBI" id="CHEBI:15378"/>
        <dbReference type="ChEBI" id="CHEBI:29067"/>
        <dbReference type="ChEBI" id="CHEBI:43474"/>
        <dbReference type="ChEBI" id="CHEBI:59918"/>
        <dbReference type="EC" id="3.6.1.7"/>
    </reaction>
</comment>
<feature type="domain" description="Acylphosphatase-like" evidence="9">
    <location>
        <begin position="1"/>
        <end position="85"/>
    </location>
</feature>
<dbReference type="EMBL" id="CP032418">
    <property type="protein sequence ID" value="AYC30786.1"/>
    <property type="molecule type" value="Genomic_DNA"/>
</dbReference>
<dbReference type="Proteomes" id="UP000265725">
    <property type="component" value="Chromosome"/>
</dbReference>
<dbReference type="KEGG" id="paek:D3873_06065"/>
<reference evidence="11" key="1">
    <citation type="submission" date="2018-09" db="EMBL/GenBank/DDBJ databases">
        <authorList>
            <person name="Zhu H."/>
        </authorList>
    </citation>
    <scope>NUCLEOTIDE SEQUENCE [LARGE SCALE GENOMIC DNA]</scope>
    <source>
        <strain evidence="11">K2R23-3</strain>
    </source>
</reference>
<evidence type="ECO:0000256" key="5">
    <source>
        <dbReference type="ARBA" id="ARBA00032904"/>
    </source>
</evidence>
<evidence type="ECO:0000313" key="10">
    <source>
        <dbReference type="EMBL" id="AYC30786.1"/>
    </source>
</evidence>
<dbReference type="PROSITE" id="PS51160">
    <property type="entry name" value="ACYLPHOSPHATASE_3"/>
    <property type="match status" value="1"/>
</dbReference>
<accession>A0A385YVS3</accession>
<dbReference type="SUPFAM" id="SSF54975">
    <property type="entry name" value="Acylphosphatase/BLUF domain-like"/>
    <property type="match status" value="1"/>
</dbReference>
<organism evidence="10 11">
    <name type="scientific">Paenisporosarcina cavernae</name>
    <dbReference type="NCBI Taxonomy" id="2320858"/>
    <lineage>
        <taxon>Bacteria</taxon>
        <taxon>Bacillati</taxon>
        <taxon>Bacillota</taxon>
        <taxon>Bacilli</taxon>
        <taxon>Bacillales</taxon>
        <taxon>Caryophanaceae</taxon>
        <taxon>Paenisporosarcina</taxon>
    </lineage>
</organism>
<proteinExistence type="inferred from homology"/>
<comment type="caution">
    <text evidence="7">Lacks conserved residue(s) required for the propagation of feature annotation.</text>
</comment>
<dbReference type="PANTHER" id="PTHR10029:SF3">
    <property type="entry name" value="ACYLPHOSPHATASE-RELATED"/>
    <property type="match status" value="1"/>
</dbReference>
<evidence type="ECO:0000256" key="8">
    <source>
        <dbReference type="RuleBase" id="RU004168"/>
    </source>
</evidence>
<dbReference type="OrthoDB" id="9808093at2"/>
<keyword evidence="4" id="KW-0378">Hydrolase</keyword>
<keyword evidence="11" id="KW-1185">Reference proteome</keyword>
<evidence type="ECO:0000256" key="6">
    <source>
        <dbReference type="ARBA" id="ARBA00047645"/>
    </source>
</evidence>
<evidence type="ECO:0000313" key="11">
    <source>
        <dbReference type="Proteomes" id="UP000265725"/>
    </source>
</evidence>